<sequence length="125" mass="13906">MKSKILFILALLFGLMFANAGLNKFLNYMPMPEEMSEALLKDFQAMMEISWLLPLVGLAELIGGILVIIPKTRALGALIILPVMVGILLVNTVVDTSGFVIALGLAIILGWIMYENRHKYRPIFQ</sequence>
<protein>
    <submittedName>
        <fullName evidence="7">DoxX protein</fullName>
    </submittedName>
</protein>
<dbReference type="STRING" id="1055723.SAMN05216293_1730"/>
<reference evidence="7 8" key="1">
    <citation type="submission" date="2016-11" db="EMBL/GenBank/DDBJ databases">
        <authorList>
            <person name="Varghese N."/>
            <person name="Submissions S."/>
        </authorList>
    </citation>
    <scope>NUCLEOTIDE SEQUENCE [LARGE SCALE GENOMIC DNA]</scope>
    <source>
        <strain evidence="7 8">CGMCC 1.12174</strain>
        <strain evidence="6 9">DSM 26351</strain>
    </source>
</reference>
<dbReference type="InterPro" id="IPR032808">
    <property type="entry name" value="DoxX"/>
</dbReference>
<evidence type="ECO:0000313" key="7">
    <source>
        <dbReference type="EMBL" id="SHK71551.1"/>
    </source>
</evidence>
<dbReference type="OrthoDB" id="8161897at2"/>
<evidence type="ECO:0000313" key="9">
    <source>
        <dbReference type="Proteomes" id="UP000198940"/>
    </source>
</evidence>
<organism evidence="7 8">
    <name type="scientific">Flagellimonas taeanensis</name>
    <dbReference type="NCBI Taxonomy" id="1005926"/>
    <lineage>
        <taxon>Bacteria</taxon>
        <taxon>Pseudomonadati</taxon>
        <taxon>Bacteroidota</taxon>
        <taxon>Flavobacteriia</taxon>
        <taxon>Flavobacteriales</taxon>
        <taxon>Flavobacteriaceae</taxon>
        <taxon>Flagellimonas</taxon>
    </lineage>
</organism>
<evidence type="ECO:0000256" key="3">
    <source>
        <dbReference type="ARBA" id="ARBA00022989"/>
    </source>
</evidence>
<feature type="transmembrane region" description="Helical" evidence="5">
    <location>
        <begin position="96"/>
        <end position="114"/>
    </location>
</feature>
<dbReference type="RefSeq" id="WP_072878899.1">
    <property type="nucleotide sequence ID" value="NZ_FOKU01000013.1"/>
</dbReference>
<keyword evidence="4 5" id="KW-0472">Membrane</keyword>
<comment type="caution">
    <text evidence="7">The sequence shown here is derived from an EMBL/GenBank/DDBJ whole genome shotgun (WGS) entry which is preliminary data.</text>
</comment>
<evidence type="ECO:0000313" key="6">
    <source>
        <dbReference type="EMBL" id="SFC53908.1"/>
    </source>
</evidence>
<dbReference type="EMBL" id="FRAT01000004">
    <property type="protein sequence ID" value="SHK71551.1"/>
    <property type="molecule type" value="Genomic_DNA"/>
</dbReference>
<feature type="transmembrane region" description="Helical" evidence="5">
    <location>
        <begin position="74"/>
        <end position="90"/>
    </location>
</feature>
<comment type="subcellular location">
    <subcellularLocation>
        <location evidence="1">Membrane</location>
        <topology evidence="1">Multi-pass membrane protein</topology>
    </subcellularLocation>
</comment>
<dbReference type="GO" id="GO:0016020">
    <property type="term" value="C:membrane"/>
    <property type="evidence" value="ECO:0007669"/>
    <property type="project" value="UniProtKB-SubCell"/>
</dbReference>
<feature type="transmembrane region" description="Helical" evidence="5">
    <location>
        <begin position="49"/>
        <end position="69"/>
    </location>
</feature>
<proteinExistence type="predicted"/>
<dbReference type="Proteomes" id="UP000198940">
    <property type="component" value="Unassembled WGS sequence"/>
</dbReference>
<dbReference type="Proteomes" id="UP000184031">
    <property type="component" value="Unassembled WGS sequence"/>
</dbReference>
<evidence type="ECO:0000313" key="8">
    <source>
        <dbReference type="Proteomes" id="UP000184031"/>
    </source>
</evidence>
<evidence type="ECO:0000256" key="4">
    <source>
        <dbReference type="ARBA" id="ARBA00023136"/>
    </source>
</evidence>
<keyword evidence="9" id="KW-1185">Reference proteome</keyword>
<name>A0A1M6UQW1_9FLAO</name>
<evidence type="ECO:0000256" key="5">
    <source>
        <dbReference type="SAM" id="Phobius"/>
    </source>
</evidence>
<dbReference type="EMBL" id="FOKU01000013">
    <property type="protein sequence ID" value="SFC53908.1"/>
    <property type="molecule type" value="Genomic_DNA"/>
</dbReference>
<dbReference type="AlphaFoldDB" id="A0A1M6UQW1"/>
<dbReference type="Pfam" id="PF07681">
    <property type="entry name" value="DoxX"/>
    <property type="match status" value="1"/>
</dbReference>
<keyword evidence="3 5" id="KW-1133">Transmembrane helix</keyword>
<evidence type="ECO:0000256" key="1">
    <source>
        <dbReference type="ARBA" id="ARBA00004141"/>
    </source>
</evidence>
<accession>A0A1M6UQW1</accession>
<gene>
    <name evidence="6" type="ORF">SAMN04487891_11336</name>
    <name evidence="7" type="ORF">SAMN05216293_1730</name>
</gene>
<keyword evidence="2 5" id="KW-0812">Transmembrane</keyword>
<evidence type="ECO:0000256" key="2">
    <source>
        <dbReference type="ARBA" id="ARBA00022692"/>
    </source>
</evidence>